<comment type="caution">
    <text evidence="1">The sequence shown here is derived from an EMBL/GenBank/DDBJ whole genome shotgun (WGS) entry which is preliminary data.</text>
</comment>
<gene>
    <name evidence="1" type="ORF">LCGC14_0549590</name>
</gene>
<name>A0A0F9S8Q6_9ZZZZ</name>
<sequence>MLGTILELIPFVGPVISVIGLVSDAVAEPSSGGAMVGLVTTVLTAHFISPYAEKFVEWTETPFDNKAWNVFTTVLGWVTEVLVKLGKIDAKEIKRAVIKEV</sequence>
<protein>
    <submittedName>
        <fullName evidence="1">Uncharacterized protein</fullName>
    </submittedName>
</protein>
<reference evidence="1" key="1">
    <citation type="journal article" date="2015" name="Nature">
        <title>Complex archaea that bridge the gap between prokaryotes and eukaryotes.</title>
        <authorList>
            <person name="Spang A."/>
            <person name="Saw J.H."/>
            <person name="Jorgensen S.L."/>
            <person name="Zaremba-Niedzwiedzka K."/>
            <person name="Martijn J."/>
            <person name="Lind A.E."/>
            <person name="van Eijk R."/>
            <person name="Schleper C."/>
            <person name="Guy L."/>
            <person name="Ettema T.J."/>
        </authorList>
    </citation>
    <scope>NUCLEOTIDE SEQUENCE</scope>
</reference>
<dbReference type="AlphaFoldDB" id="A0A0F9S8Q6"/>
<accession>A0A0F9S8Q6</accession>
<evidence type="ECO:0000313" key="1">
    <source>
        <dbReference type="EMBL" id="KKN58667.1"/>
    </source>
</evidence>
<organism evidence="1">
    <name type="scientific">marine sediment metagenome</name>
    <dbReference type="NCBI Taxonomy" id="412755"/>
    <lineage>
        <taxon>unclassified sequences</taxon>
        <taxon>metagenomes</taxon>
        <taxon>ecological metagenomes</taxon>
    </lineage>
</organism>
<proteinExistence type="predicted"/>
<dbReference type="EMBL" id="LAZR01000751">
    <property type="protein sequence ID" value="KKN58667.1"/>
    <property type="molecule type" value="Genomic_DNA"/>
</dbReference>